<proteinExistence type="predicted"/>
<dbReference type="AlphaFoldDB" id="A0A0A9HTA8"/>
<name>A0A0A9HTA8_ARUDO</name>
<reference evidence="1" key="2">
    <citation type="journal article" date="2015" name="Data Brief">
        <title>Shoot transcriptome of the giant reed, Arundo donax.</title>
        <authorList>
            <person name="Barrero R.A."/>
            <person name="Guerrero F.D."/>
            <person name="Moolhuijzen P."/>
            <person name="Goolsby J.A."/>
            <person name="Tidwell J."/>
            <person name="Bellgard S.E."/>
            <person name="Bellgard M.I."/>
        </authorList>
    </citation>
    <scope>NUCLEOTIDE SEQUENCE</scope>
    <source>
        <tissue evidence="1">Shoot tissue taken approximately 20 cm above the soil surface</tissue>
    </source>
</reference>
<accession>A0A0A9HTA8</accession>
<evidence type="ECO:0000313" key="1">
    <source>
        <dbReference type="EMBL" id="JAE38091.1"/>
    </source>
</evidence>
<organism evidence="1">
    <name type="scientific">Arundo donax</name>
    <name type="common">Giant reed</name>
    <name type="synonym">Donax arundinaceus</name>
    <dbReference type="NCBI Taxonomy" id="35708"/>
    <lineage>
        <taxon>Eukaryota</taxon>
        <taxon>Viridiplantae</taxon>
        <taxon>Streptophyta</taxon>
        <taxon>Embryophyta</taxon>
        <taxon>Tracheophyta</taxon>
        <taxon>Spermatophyta</taxon>
        <taxon>Magnoliopsida</taxon>
        <taxon>Liliopsida</taxon>
        <taxon>Poales</taxon>
        <taxon>Poaceae</taxon>
        <taxon>PACMAD clade</taxon>
        <taxon>Arundinoideae</taxon>
        <taxon>Arundineae</taxon>
        <taxon>Arundo</taxon>
    </lineage>
</organism>
<protein>
    <submittedName>
        <fullName evidence="1">Uncharacterized protein</fullName>
    </submittedName>
</protein>
<sequence length="46" mass="5595">MLKIGLARISWICCFCDLLKMHLKYKILFAEERRPILFGTYENRLF</sequence>
<reference evidence="1" key="1">
    <citation type="submission" date="2014-09" db="EMBL/GenBank/DDBJ databases">
        <authorList>
            <person name="Magalhaes I.L.F."/>
            <person name="Oliveira U."/>
            <person name="Santos F.R."/>
            <person name="Vidigal T.H.D.A."/>
            <person name="Brescovit A.D."/>
            <person name="Santos A.J."/>
        </authorList>
    </citation>
    <scope>NUCLEOTIDE SEQUENCE</scope>
    <source>
        <tissue evidence="1">Shoot tissue taken approximately 20 cm above the soil surface</tissue>
    </source>
</reference>
<dbReference type="EMBL" id="GBRH01159805">
    <property type="protein sequence ID" value="JAE38091.1"/>
    <property type="molecule type" value="Transcribed_RNA"/>
</dbReference>